<dbReference type="Proteomes" id="UP000242949">
    <property type="component" value="Unassembled WGS sequence"/>
</dbReference>
<evidence type="ECO:0000313" key="3">
    <source>
        <dbReference type="EMBL" id="SDC30023.1"/>
    </source>
</evidence>
<dbReference type="InterPro" id="IPR029787">
    <property type="entry name" value="Nucleotide_cyclase"/>
</dbReference>
<proteinExistence type="predicted"/>
<feature type="transmembrane region" description="Helical" evidence="1">
    <location>
        <begin position="94"/>
        <end position="114"/>
    </location>
</feature>
<dbReference type="GO" id="GO:1902201">
    <property type="term" value="P:negative regulation of bacterial-type flagellum-dependent cell motility"/>
    <property type="evidence" value="ECO:0007669"/>
    <property type="project" value="TreeGrafter"/>
</dbReference>
<name>A0A1G6KGD0_9BACI</name>
<dbReference type="PANTHER" id="PTHR45138">
    <property type="entry name" value="REGULATORY COMPONENTS OF SENSORY TRANSDUCTION SYSTEM"/>
    <property type="match status" value="1"/>
</dbReference>
<evidence type="ECO:0000259" key="2">
    <source>
        <dbReference type="PROSITE" id="PS50887"/>
    </source>
</evidence>
<protein>
    <submittedName>
        <fullName evidence="3">Diguanylate cyclase (GGDEF) domain-containing protein</fullName>
    </submittedName>
</protein>
<dbReference type="InterPro" id="IPR003018">
    <property type="entry name" value="GAF"/>
</dbReference>
<dbReference type="GO" id="GO:0052621">
    <property type="term" value="F:diguanylate cyclase activity"/>
    <property type="evidence" value="ECO:0007669"/>
    <property type="project" value="TreeGrafter"/>
</dbReference>
<dbReference type="InterPro" id="IPR029016">
    <property type="entry name" value="GAF-like_dom_sf"/>
</dbReference>
<dbReference type="SUPFAM" id="SSF55781">
    <property type="entry name" value="GAF domain-like"/>
    <property type="match status" value="1"/>
</dbReference>
<dbReference type="InterPro" id="IPR050469">
    <property type="entry name" value="Diguanylate_Cyclase"/>
</dbReference>
<evidence type="ECO:0000256" key="1">
    <source>
        <dbReference type="SAM" id="Phobius"/>
    </source>
</evidence>
<dbReference type="RefSeq" id="WP_090795913.1">
    <property type="nucleotide sequence ID" value="NZ_FMYI01000006.1"/>
</dbReference>
<dbReference type="EMBL" id="FMYI01000006">
    <property type="protein sequence ID" value="SDC30023.1"/>
    <property type="molecule type" value="Genomic_DNA"/>
</dbReference>
<keyword evidence="1" id="KW-1133">Transmembrane helix</keyword>
<sequence>MINNPMLIFGHLIALAIALNWVRFKISPFWNRLLLSIGMVYFYSFSILYINDWLAFLSFVTVLFFTYTYKWLGLVLSSITSIIIYFTILEFRFLPLSIALLMMFSVGFILHFSIQFFRKHRIWKQLLLDNSKQLNILREITMAIQQTQDLERIIHIIVTSITAGHGLGFNRAMVFLHEPDLNALKGFLAIGPLDMSEGFEKWKDIARHKYRLIDLLDRIDKTDLDPELNTLVKQMHFSLNEKTVLRNVLISGDYQLIQTSDSIDATTTQLMNQFDMDELLIIPMIHQSKRIGLILIDNPVTKKPITESDIDNVMPLASQAALAVEQAKLYQDIEAMTFKDGLTNLFNQRALQRDLQSLFEGAVPQNLAMIMIDIDHFKHYNDTNGHLLGNDVLEKLAQTIKQTVPRNALSYRFGGEEFCVLCTDHSTTETFKIAENLRKTIEETSFPNENTQPNKTLTVTIGFAHISHISQANPSQLINCADDALYKGKNTGKNRVTSFEEVVKQ</sequence>
<feature type="domain" description="GGDEF" evidence="2">
    <location>
        <begin position="365"/>
        <end position="501"/>
    </location>
</feature>
<dbReference type="Pfam" id="PF01590">
    <property type="entry name" value="GAF"/>
    <property type="match status" value="1"/>
</dbReference>
<organism evidence="3 4">
    <name type="scientific">Pelagirhabdus alkalitolerans</name>
    <dbReference type="NCBI Taxonomy" id="1612202"/>
    <lineage>
        <taxon>Bacteria</taxon>
        <taxon>Bacillati</taxon>
        <taxon>Bacillota</taxon>
        <taxon>Bacilli</taxon>
        <taxon>Bacillales</taxon>
        <taxon>Bacillaceae</taxon>
        <taxon>Pelagirhabdus</taxon>
    </lineage>
</organism>
<dbReference type="FunFam" id="3.30.70.270:FF:000001">
    <property type="entry name" value="Diguanylate cyclase domain protein"/>
    <property type="match status" value="1"/>
</dbReference>
<evidence type="ECO:0000313" key="4">
    <source>
        <dbReference type="Proteomes" id="UP000242949"/>
    </source>
</evidence>
<dbReference type="AlphaFoldDB" id="A0A1G6KGD0"/>
<keyword evidence="4" id="KW-1185">Reference proteome</keyword>
<dbReference type="OrthoDB" id="9759607at2"/>
<dbReference type="NCBIfam" id="TIGR00254">
    <property type="entry name" value="GGDEF"/>
    <property type="match status" value="1"/>
</dbReference>
<gene>
    <name evidence="3" type="ORF">SAMN05421734_10683</name>
</gene>
<dbReference type="SUPFAM" id="SSF55073">
    <property type="entry name" value="Nucleotide cyclase"/>
    <property type="match status" value="1"/>
</dbReference>
<dbReference type="CDD" id="cd01949">
    <property type="entry name" value="GGDEF"/>
    <property type="match status" value="1"/>
</dbReference>
<dbReference type="Pfam" id="PF00990">
    <property type="entry name" value="GGDEF"/>
    <property type="match status" value="1"/>
</dbReference>
<accession>A0A1G6KGD0</accession>
<dbReference type="InterPro" id="IPR000160">
    <property type="entry name" value="GGDEF_dom"/>
</dbReference>
<dbReference type="Gene3D" id="3.30.70.270">
    <property type="match status" value="1"/>
</dbReference>
<dbReference type="InterPro" id="IPR043128">
    <property type="entry name" value="Rev_trsase/Diguanyl_cyclase"/>
</dbReference>
<keyword evidence="1" id="KW-0472">Membrane</keyword>
<feature type="transmembrane region" description="Helical" evidence="1">
    <location>
        <begin position="40"/>
        <end position="64"/>
    </location>
</feature>
<dbReference type="Gene3D" id="3.30.450.40">
    <property type="match status" value="1"/>
</dbReference>
<dbReference type="SMART" id="SM00065">
    <property type="entry name" value="GAF"/>
    <property type="match status" value="1"/>
</dbReference>
<keyword evidence="1" id="KW-0812">Transmembrane</keyword>
<dbReference type="STRING" id="1612202.SAMN05421734_10683"/>
<dbReference type="GO" id="GO:0005886">
    <property type="term" value="C:plasma membrane"/>
    <property type="evidence" value="ECO:0007669"/>
    <property type="project" value="TreeGrafter"/>
</dbReference>
<dbReference type="SMART" id="SM00267">
    <property type="entry name" value="GGDEF"/>
    <property type="match status" value="1"/>
</dbReference>
<reference evidence="4" key="1">
    <citation type="submission" date="2016-09" db="EMBL/GenBank/DDBJ databases">
        <authorList>
            <person name="Varghese N."/>
            <person name="Submissions S."/>
        </authorList>
    </citation>
    <scope>NUCLEOTIDE SEQUENCE [LARGE SCALE GENOMIC DNA]</scope>
    <source>
        <strain evidence="4">S5</strain>
    </source>
</reference>
<dbReference type="PANTHER" id="PTHR45138:SF9">
    <property type="entry name" value="DIGUANYLATE CYCLASE DGCM-RELATED"/>
    <property type="match status" value="1"/>
</dbReference>
<dbReference type="GO" id="GO:0043709">
    <property type="term" value="P:cell adhesion involved in single-species biofilm formation"/>
    <property type="evidence" value="ECO:0007669"/>
    <property type="project" value="TreeGrafter"/>
</dbReference>
<feature type="transmembrane region" description="Helical" evidence="1">
    <location>
        <begin position="71"/>
        <end position="88"/>
    </location>
</feature>
<dbReference type="PROSITE" id="PS50887">
    <property type="entry name" value="GGDEF"/>
    <property type="match status" value="1"/>
</dbReference>